<proteinExistence type="predicted"/>
<protein>
    <recommendedName>
        <fullName evidence="3">Ankyrin repeat protein</fullName>
    </recommendedName>
</protein>
<accession>A0ABR2WXP9</accession>
<dbReference type="InterPro" id="IPR036770">
    <property type="entry name" value="Ankyrin_rpt-contain_sf"/>
</dbReference>
<dbReference type="SUPFAM" id="SSF48403">
    <property type="entry name" value="Ankyrin repeat"/>
    <property type="match status" value="1"/>
</dbReference>
<sequence length="536" mass="62134">MRNFLDFVKAVVTSLSLEIQENILFFVGDVGLYFDFSHKSNHRLRTLITKNDGAGFALEDAIKNSHKPLLQWLLTSFELPTEYIFLTAVLYGDLFTLMHVITCIGEDYKDYDTLAILYCISAGKIPLLEYLYERNATFNCHQSQIRSCIIAGMYNSSEICSWYLKNKKICPLIGKETLLRAYLENDDITRATEYLDSKDIKILLSALAMINSGKEETFQWLIVTYPKEEHVLICVAAACARIGHVDTLEVLLKEPYNVPIEYDMFAGIESLAVAKILHKYAYKQDSISQLLNNGNIRKVKSRFSTYRNRKSYRRVLETFKKSYRKKEHSEEVLLFLVDLADIISSTRHTREYIVYAIENGYLKLLKKLVSYLQESDVNRLPRLGIYQSYNEEMIEYVLELGITQTLSVPDLPSSFSLQLLQNLVQRELLLEDGEPMKWNAETEKFLQKGKLYSIFNYCQYVRSPDKESQTALIRLFYADISSPTYPCHFYFRDRMSMDTMVSDISAYLQSIKMRILLKELQSNSHNSSEAKSEQKP</sequence>
<evidence type="ECO:0008006" key="3">
    <source>
        <dbReference type="Google" id="ProtNLM"/>
    </source>
</evidence>
<gene>
    <name evidence="1" type="ORF">K7432_004749</name>
</gene>
<keyword evidence="2" id="KW-1185">Reference proteome</keyword>
<reference evidence="1 2" key="1">
    <citation type="submission" date="2023-04" db="EMBL/GenBank/DDBJ databases">
        <title>Genome of Basidiobolus ranarum AG-B5.</title>
        <authorList>
            <person name="Stajich J.E."/>
            <person name="Carter-House D."/>
            <person name="Gryganskyi A."/>
        </authorList>
    </citation>
    <scope>NUCLEOTIDE SEQUENCE [LARGE SCALE GENOMIC DNA]</scope>
    <source>
        <strain evidence="1 2">AG-B5</strain>
    </source>
</reference>
<evidence type="ECO:0000313" key="1">
    <source>
        <dbReference type="EMBL" id="KAK9766289.1"/>
    </source>
</evidence>
<name>A0ABR2WXP9_9FUNG</name>
<comment type="caution">
    <text evidence="1">The sequence shown here is derived from an EMBL/GenBank/DDBJ whole genome shotgun (WGS) entry which is preliminary data.</text>
</comment>
<dbReference type="EMBL" id="JASJQH010000170">
    <property type="protein sequence ID" value="KAK9766289.1"/>
    <property type="molecule type" value="Genomic_DNA"/>
</dbReference>
<organism evidence="1 2">
    <name type="scientific">Basidiobolus ranarum</name>
    <dbReference type="NCBI Taxonomy" id="34480"/>
    <lineage>
        <taxon>Eukaryota</taxon>
        <taxon>Fungi</taxon>
        <taxon>Fungi incertae sedis</taxon>
        <taxon>Zoopagomycota</taxon>
        <taxon>Entomophthoromycotina</taxon>
        <taxon>Basidiobolomycetes</taxon>
        <taxon>Basidiobolales</taxon>
        <taxon>Basidiobolaceae</taxon>
        <taxon>Basidiobolus</taxon>
    </lineage>
</organism>
<dbReference type="Proteomes" id="UP001479436">
    <property type="component" value="Unassembled WGS sequence"/>
</dbReference>
<evidence type="ECO:0000313" key="2">
    <source>
        <dbReference type="Proteomes" id="UP001479436"/>
    </source>
</evidence>